<gene>
    <name evidence="3" type="ORF">BZB76_0163</name>
</gene>
<proteinExistence type="predicted"/>
<evidence type="ECO:0000259" key="2">
    <source>
        <dbReference type="Pfam" id="PF18156"/>
    </source>
</evidence>
<accession>A0A495QXI1</accession>
<dbReference type="AlphaFoldDB" id="A0A495QXI1"/>
<evidence type="ECO:0000259" key="1">
    <source>
        <dbReference type="Pfam" id="PF18154"/>
    </source>
</evidence>
<evidence type="ECO:0000313" key="4">
    <source>
        <dbReference type="Proteomes" id="UP000274601"/>
    </source>
</evidence>
<evidence type="ECO:0000313" key="3">
    <source>
        <dbReference type="EMBL" id="RKS78734.1"/>
    </source>
</evidence>
<dbReference type="EMBL" id="RBWU01000001">
    <property type="protein sequence ID" value="RKS78734.1"/>
    <property type="molecule type" value="Genomic_DNA"/>
</dbReference>
<dbReference type="InterPro" id="IPR041191">
    <property type="entry name" value="pPIWI_RE_Y"/>
</dbReference>
<dbReference type="Pfam" id="PF18154">
    <property type="entry name" value="pPIWI_RE_REase"/>
    <property type="match status" value="1"/>
</dbReference>
<name>A0A495QXI1_9ACTN</name>
<dbReference type="Proteomes" id="UP000274601">
    <property type="component" value="Unassembled WGS sequence"/>
</dbReference>
<organism evidence="3 4">
    <name type="scientific">Actinomadura pelletieri DSM 43383</name>
    <dbReference type="NCBI Taxonomy" id="1120940"/>
    <lineage>
        <taxon>Bacteria</taxon>
        <taxon>Bacillati</taxon>
        <taxon>Actinomycetota</taxon>
        <taxon>Actinomycetes</taxon>
        <taxon>Streptosporangiales</taxon>
        <taxon>Thermomonosporaceae</taxon>
        <taxon>Actinomadura</taxon>
    </lineage>
</organism>
<sequence length="385" mass="44090">MVPRWTREGGDPVISIKDWDTEDVVLLRSLATALVDLEKIGDLDTFTMPYPDEAQRVLNRTVLLCLRRQARPPRSLPELIDWATEPVADWPLSLPQGLVEPDDRLLDARSARPTELCHEWAERARDVAVEHRDRQIIRRAKEIFRGLGEPDGYAGFRRLLVEQPVLTEQEGLRLVNDLVLAPARDLIQEIYREVPPAYLNEGAYATCERCLTLLTPMDDDEWWCERDQCRRIGPPPVGRRLRPEDVGELLQLERPLRQFVTGPGRAEMRLAYRLTELGLSVELWPGFDNYDLRVTFPGGRVWAIDVKDWAHPGLLGRAARPIHPEPPYDEAFWVVPAARAKARAGYVATFERNRPDTASGLPLMVDDALVRRARKILRERKKTDA</sequence>
<feature type="domain" description="pPIWI-RE three-gene island" evidence="2">
    <location>
        <begin position="26"/>
        <end position="167"/>
    </location>
</feature>
<feature type="domain" description="REase associating with pPIWI RE" evidence="1">
    <location>
        <begin position="264"/>
        <end position="380"/>
    </location>
</feature>
<reference evidence="3 4" key="1">
    <citation type="submission" date="2018-10" db="EMBL/GenBank/DDBJ databases">
        <title>Genomic Encyclopedia of Archaeal and Bacterial Type Strains, Phase II (KMG-II): from individual species to whole genera.</title>
        <authorList>
            <person name="Goeker M."/>
        </authorList>
    </citation>
    <scope>NUCLEOTIDE SEQUENCE [LARGE SCALE GENOMIC DNA]</scope>
    <source>
        <strain evidence="3 4">DSM 43383</strain>
    </source>
</reference>
<dbReference type="Pfam" id="PF18156">
    <property type="entry name" value="pPIWI_RE_Y"/>
    <property type="match status" value="1"/>
</dbReference>
<dbReference type="InterPro" id="IPR040828">
    <property type="entry name" value="pPIWI_RE_REase"/>
</dbReference>
<protein>
    <recommendedName>
        <fullName evidence="5">REase associating with pPIWI RE domain-containing protein</fullName>
    </recommendedName>
</protein>
<keyword evidence="4" id="KW-1185">Reference proteome</keyword>
<evidence type="ECO:0008006" key="5">
    <source>
        <dbReference type="Google" id="ProtNLM"/>
    </source>
</evidence>
<comment type="caution">
    <text evidence="3">The sequence shown here is derived from an EMBL/GenBank/DDBJ whole genome shotgun (WGS) entry which is preliminary data.</text>
</comment>